<evidence type="ECO:0008006" key="3">
    <source>
        <dbReference type="Google" id="ProtNLM"/>
    </source>
</evidence>
<name>A0ABP0FI14_CLALP</name>
<organism evidence="1 2">
    <name type="scientific">Clavelina lepadiformis</name>
    <name type="common">Light-bulb sea squirt</name>
    <name type="synonym">Ascidia lepadiformis</name>
    <dbReference type="NCBI Taxonomy" id="159417"/>
    <lineage>
        <taxon>Eukaryota</taxon>
        <taxon>Metazoa</taxon>
        <taxon>Chordata</taxon>
        <taxon>Tunicata</taxon>
        <taxon>Ascidiacea</taxon>
        <taxon>Aplousobranchia</taxon>
        <taxon>Clavelinidae</taxon>
        <taxon>Clavelina</taxon>
    </lineage>
</organism>
<gene>
    <name evidence="1" type="ORF">CVLEPA_LOCUS8017</name>
</gene>
<sequence length="74" mass="8919">MHHLFCKLFLKHSSVRFDSDLDFRALHPRNQFYSIIEGFYWHKQEELLSFVISHSNAFNWVSNVLPSINHELPF</sequence>
<dbReference type="Proteomes" id="UP001642483">
    <property type="component" value="Unassembled WGS sequence"/>
</dbReference>
<accession>A0ABP0FI14</accession>
<reference evidence="1 2" key="1">
    <citation type="submission" date="2024-02" db="EMBL/GenBank/DDBJ databases">
        <authorList>
            <person name="Daric V."/>
            <person name="Darras S."/>
        </authorList>
    </citation>
    <scope>NUCLEOTIDE SEQUENCE [LARGE SCALE GENOMIC DNA]</scope>
</reference>
<comment type="caution">
    <text evidence="1">The sequence shown here is derived from an EMBL/GenBank/DDBJ whole genome shotgun (WGS) entry which is preliminary data.</text>
</comment>
<proteinExistence type="predicted"/>
<keyword evidence="2" id="KW-1185">Reference proteome</keyword>
<protein>
    <recommendedName>
        <fullName evidence="3">Maturase K</fullName>
    </recommendedName>
</protein>
<evidence type="ECO:0000313" key="2">
    <source>
        <dbReference type="Proteomes" id="UP001642483"/>
    </source>
</evidence>
<dbReference type="EMBL" id="CAWYQH010000046">
    <property type="protein sequence ID" value="CAK8678060.1"/>
    <property type="molecule type" value="Genomic_DNA"/>
</dbReference>
<evidence type="ECO:0000313" key="1">
    <source>
        <dbReference type="EMBL" id="CAK8678060.1"/>
    </source>
</evidence>